<evidence type="ECO:0000256" key="4">
    <source>
        <dbReference type="SAM" id="MobiDB-lite"/>
    </source>
</evidence>
<evidence type="ECO:0000313" key="7">
    <source>
        <dbReference type="Proteomes" id="UP000822688"/>
    </source>
</evidence>
<evidence type="ECO:0000313" key="6">
    <source>
        <dbReference type="EMBL" id="KAG0566748.1"/>
    </source>
</evidence>
<feature type="compositionally biased region" description="Basic and acidic residues" evidence="4">
    <location>
        <begin position="710"/>
        <end position="719"/>
    </location>
</feature>
<dbReference type="PANTHER" id="PTHR47764:SF2">
    <property type="entry name" value="UBIQUITIN-LIKE PROTEASE FAMILY PROFILE DOMAIN-CONTAINING PROTEIN"/>
    <property type="match status" value="1"/>
</dbReference>
<keyword evidence="7" id="KW-1185">Reference proteome</keyword>
<dbReference type="Gene3D" id="3.30.310.130">
    <property type="entry name" value="Ubiquitin-related"/>
    <property type="match status" value="1"/>
</dbReference>
<dbReference type="SUPFAM" id="SSF54001">
    <property type="entry name" value="Cysteine proteinases"/>
    <property type="match status" value="1"/>
</dbReference>
<dbReference type="InterPro" id="IPR038765">
    <property type="entry name" value="Papain-like_cys_pep_sf"/>
</dbReference>
<keyword evidence="3" id="KW-0378">Hydrolase</keyword>
<accession>A0A8T0H917</accession>
<sequence>MEIYTRSKKAKVTEKGDLSIYNYEFDLEKEQVPSNTYKSGSNNISHTYHRKGKLPVTTSGPSSKREVLQSILEISRDENQVSTSGYNSSQKMTRSKDKPLYSNQIVVNASRARLNQHYGRFLTVIFSAKHIEVKKSKDILACKWDRKDLCAMKSFYNFFPENAKNSDGKALVVLILHNRRVFKPQCSGGNCTISSDLTQTLVLEIGNEEWRDQQKELFQLCPAYQDVWKRIEGEEYKFYKGKLSRHALGELSINGNLARDIELEIIPETSSPPARLNQEALTFETLVYPLGDPDAVTITSKDVEILRPMGFLNDTIIDFYVKYLQTNLPVKDKERFYFFNSFFFRKLVDSSKKYTGPDKAKVVYERVRKWTRKVSLFEKDYIFIPVNQSLHWSLVIVCHLGSLGRSSDKRRGTPCILHLDSMEGSHDSIEEHIRNYILQAWKEGHPNSGNDSSESILSEMMYIEATVPQQMNHCDCGSYLLHFVELFLKKAPQYFSLAASEGFPYFLTRNWFRPSEASAKRNAIRNLLIKLHQDSLSGATDRQATPLLEQAALSSTSEESGDANELLLIEEDDVCISSATKAIHSNLVATLRRQIIEESVGSGKRAGSTEAGPAVQTPLIVDLFSDDEANEASPSEEDWHMRDAKEDKLCPSSSSFSARGHSSNPFSSSLSSGDIPGVTSSSEVVSYGDSVRCSSSAVGLNSSSIDNDDDFSKRKLGSD</sequence>
<comment type="caution">
    <text evidence="6">The sequence shown here is derived from an EMBL/GenBank/DDBJ whole genome shotgun (WGS) entry which is preliminary data.</text>
</comment>
<dbReference type="Pfam" id="PF02902">
    <property type="entry name" value="Peptidase_C48"/>
    <property type="match status" value="1"/>
</dbReference>
<feature type="compositionally biased region" description="Low complexity" evidence="4">
    <location>
        <begin position="652"/>
        <end position="672"/>
    </location>
</feature>
<evidence type="ECO:0000259" key="5">
    <source>
        <dbReference type="PROSITE" id="PS50600"/>
    </source>
</evidence>
<protein>
    <recommendedName>
        <fullName evidence="5">Ubiquitin-like protease family profile domain-containing protein</fullName>
    </recommendedName>
</protein>
<feature type="compositionally biased region" description="Polar residues" evidence="4">
    <location>
        <begin position="33"/>
        <end position="46"/>
    </location>
</feature>
<dbReference type="GO" id="GO:0008234">
    <property type="term" value="F:cysteine-type peptidase activity"/>
    <property type="evidence" value="ECO:0007669"/>
    <property type="project" value="InterPro"/>
</dbReference>
<gene>
    <name evidence="6" type="ORF">KC19_7G084900</name>
</gene>
<keyword evidence="2" id="KW-0645">Protease</keyword>
<comment type="similarity">
    <text evidence="1">Belongs to the peptidase C48 family.</text>
</comment>
<reference evidence="6" key="1">
    <citation type="submission" date="2020-06" db="EMBL/GenBank/DDBJ databases">
        <title>WGS assembly of Ceratodon purpureus strain R40.</title>
        <authorList>
            <person name="Carey S.B."/>
            <person name="Jenkins J."/>
            <person name="Shu S."/>
            <person name="Lovell J.T."/>
            <person name="Sreedasyam A."/>
            <person name="Maumus F."/>
            <person name="Tiley G.P."/>
            <person name="Fernandez-Pozo N."/>
            <person name="Barry K."/>
            <person name="Chen C."/>
            <person name="Wang M."/>
            <person name="Lipzen A."/>
            <person name="Daum C."/>
            <person name="Saski C.A."/>
            <person name="Payton A.C."/>
            <person name="Mcbreen J.C."/>
            <person name="Conrad R.E."/>
            <person name="Kollar L.M."/>
            <person name="Olsson S."/>
            <person name="Huttunen S."/>
            <person name="Landis J.B."/>
            <person name="Wickett N.J."/>
            <person name="Johnson M.G."/>
            <person name="Rensing S.A."/>
            <person name="Grimwood J."/>
            <person name="Schmutz J."/>
            <person name="Mcdaniel S.F."/>
        </authorList>
    </citation>
    <scope>NUCLEOTIDE SEQUENCE</scope>
    <source>
        <strain evidence="6">R40</strain>
    </source>
</reference>
<dbReference type="PANTHER" id="PTHR47764">
    <property type="entry name" value="UBIQUITIN-LIKE-SPECIFIC PROTEASE 2B-RELATED"/>
    <property type="match status" value="1"/>
</dbReference>
<dbReference type="GO" id="GO:0006508">
    <property type="term" value="P:proteolysis"/>
    <property type="evidence" value="ECO:0007669"/>
    <property type="project" value="UniProtKB-KW"/>
</dbReference>
<dbReference type="InterPro" id="IPR003653">
    <property type="entry name" value="Peptidase_C48_C"/>
</dbReference>
<dbReference type="PROSITE" id="PS50600">
    <property type="entry name" value="ULP_PROTEASE"/>
    <property type="match status" value="1"/>
</dbReference>
<evidence type="ECO:0000256" key="1">
    <source>
        <dbReference type="ARBA" id="ARBA00005234"/>
    </source>
</evidence>
<dbReference type="AlphaFoldDB" id="A0A8T0H917"/>
<evidence type="ECO:0000256" key="3">
    <source>
        <dbReference type="ARBA" id="ARBA00022801"/>
    </source>
</evidence>
<dbReference type="Gene3D" id="1.10.418.20">
    <property type="match status" value="1"/>
</dbReference>
<feature type="region of interest" description="Disordered" evidence="4">
    <location>
        <begin position="33"/>
        <end position="62"/>
    </location>
</feature>
<dbReference type="EMBL" id="CM026428">
    <property type="protein sequence ID" value="KAG0566748.1"/>
    <property type="molecule type" value="Genomic_DNA"/>
</dbReference>
<feature type="region of interest" description="Disordered" evidence="4">
    <location>
        <begin position="650"/>
        <end position="681"/>
    </location>
</feature>
<feature type="domain" description="Ubiquitin-like protease family profile" evidence="5">
    <location>
        <begin position="296"/>
        <end position="487"/>
    </location>
</feature>
<evidence type="ECO:0000256" key="2">
    <source>
        <dbReference type="ARBA" id="ARBA00022670"/>
    </source>
</evidence>
<name>A0A8T0H917_CERPU</name>
<dbReference type="Proteomes" id="UP000822688">
    <property type="component" value="Chromosome 7"/>
</dbReference>
<proteinExistence type="inferred from homology"/>
<feature type="region of interest" description="Disordered" evidence="4">
    <location>
        <begin position="694"/>
        <end position="719"/>
    </location>
</feature>
<organism evidence="6 7">
    <name type="scientific">Ceratodon purpureus</name>
    <name type="common">Fire moss</name>
    <name type="synonym">Dicranum purpureum</name>
    <dbReference type="NCBI Taxonomy" id="3225"/>
    <lineage>
        <taxon>Eukaryota</taxon>
        <taxon>Viridiplantae</taxon>
        <taxon>Streptophyta</taxon>
        <taxon>Embryophyta</taxon>
        <taxon>Bryophyta</taxon>
        <taxon>Bryophytina</taxon>
        <taxon>Bryopsida</taxon>
        <taxon>Dicranidae</taxon>
        <taxon>Pseudoditrichales</taxon>
        <taxon>Ditrichaceae</taxon>
        <taxon>Ceratodon</taxon>
    </lineage>
</organism>